<feature type="transmembrane region" description="Helical" evidence="7">
    <location>
        <begin position="7"/>
        <end position="24"/>
    </location>
</feature>
<dbReference type="PANTHER" id="PTHR39940">
    <property type="entry name" value="PROTHORACICOTROPIC HORMONE, ISOFORM F"/>
    <property type="match status" value="1"/>
</dbReference>
<proteinExistence type="inferred from homology"/>
<comment type="similarity">
    <text evidence="2">Belongs to the noggin family.</text>
</comment>
<reference evidence="9" key="1">
    <citation type="submission" date="2022-11" db="UniProtKB">
        <authorList>
            <consortium name="WormBaseParasite"/>
        </authorList>
    </citation>
    <scope>IDENTIFICATION</scope>
</reference>
<keyword evidence="3" id="KW-0217">Developmental protein</keyword>
<name>A0A914VJS9_9BILA</name>
<dbReference type="PANTHER" id="PTHR39940:SF1">
    <property type="entry name" value="PROTHORACICOTROPIC HORMONE, ISOFORM F"/>
    <property type="match status" value="1"/>
</dbReference>
<keyword evidence="8" id="KW-1185">Reference proteome</keyword>
<keyword evidence="5" id="KW-0732">Signal</keyword>
<dbReference type="SUPFAM" id="SSF57501">
    <property type="entry name" value="Cystine-knot cytokines"/>
    <property type="match status" value="1"/>
</dbReference>
<dbReference type="InterPro" id="IPR052876">
    <property type="entry name" value="Insect_Hormone_Regulators"/>
</dbReference>
<dbReference type="InterPro" id="IPR008717">
    <property type="entry name" value="Noggin"/>
</dbReference>
<evidence type="ECO:0000256" key="2">
    <source>
        <dbReference type="ARBA" id="ARBA00007480"/>
    </source>
</evidence>
<evidence type="ECO:0000313" key="8">
    <source>
        <dbReference type="Proteomes" id="UP000887566"/>
    </source>
</evidence>
<dbReference type="GO" id="GO:0005102">
    <property type="term" value="F:signaling receptor binding"/>
    <property type="evidence" value="ECO:0007669"/>
    <property type="project" value="TreeGrafter"/>
</dbReference>
<keyword evidence="4" id="KW-0964">Secreted</keyword>
<evidence type="ECO:0000256" key="3">
    <source>
        <dbReference type="ARBA" id="ARBA00022473"/>
    </source>
</evidence>
<keyword evidence="7" id="KW-0812">Transmembrane</keyword>
<protein>
    <submittedName>
        <fullName evidence="9">Uncharacterized protein</fullName>
    </submittedName>
</protein>
<evidence type="ECO:0000256" key="5">
    <source>
        <dbReference type="ARBA" id="ARBA00022729"/>
    </source>
</evidence>
<evidence type="ECO:0000256" key="6">
    <source>
        <dbReference type="SAM" id="MobiDB-lite"/>
    </source>
</evidence>
<evidence type="ECO:0000256" key="4">
    <source>
        <dbReference type="ARBA" id="ARBA00022525"/>
    </source>
</evidence>
<dbReference type="WBParaSite" id="PSAMB.scaffold2059size25684.g16124.t1">
    <property type="protein sequence ID" value="PSAMB.scaffold2059size25684.g16124.t1"/>
    <property type="gene ID" value="PSAMB.scaffold2059size25684.g16124"/>
</dbReference>
<dbReference type="GO" id="GO:0005576">
    <property type="term" value="C:extracellular region"/>
    <property type="evidence" value="ECO:0007669"/>
    <property type="project" value="UniProtKB-SubCell"/>
</dbReference>
<evidence type="ECO:0000313" key="9">
    <source>
        <dbReference type="WBParaSite" id="PSAMB.scaffold2059size25684.g16124.t1"/>
    </source>
</evidence>
<evidence type="ECO:0000256" key="1">
    <source>
        <dbReference type="ARBA" id="ARBA00004613"/>
    </source>
</evidence>
<keyword evidence="7" id="KW-1133">Transmembrane helix</keyword>
<dbReference type="InterPro" id="IPR029034">
    <property type="entry name" value="Cystine-knot_cytokine"/>
</dbReference>
<organism evidence="8 9">
    <name type="scientific">Plectus sambesii</name>
    <dbReference type="NCBI Taxonomy" id="2011161"/>
    <lineage>
        <taxon>Eukaryota</taxon>
        <taxon>Metazoa</taxon>
        <taxon>Ecdysozoa</taxon>
        <taxon>Nematoda</taxon>
        <taxon>Chromadorea</taxon>
        <taxon>Plectida</taxon>
        <taxon>Plectina</taxon>
        <taxon>Plectoidea</taxon>
        <taxon>Plectidae</taxon>
        <taxon>Plectus</taxon>
    </lineage>
</organism>
<dbReference type="Gene3D" id="2.10.90.10">
    <property type="entry name" value="Cystine-knot cytokines"/>
    <property type="match status" value="1"/>
</dbReference>
<feature type="compositionally biased region" description="Low complexity" evidence="6">
    <location>
        <begin position="114"/>
        <end position="136"/>
    </location>
</feature>
<dbReference type="Proteomes" id="UP000887566">
    <property type="component" value="Unplaced"/>
</dbReference>
<feature type="region of interest" description="Disordered" evidence="6">
    <location>
        <begin position="104"/>
        <end position="144"/>
    </location>
</feature>
<dbReference type="Pfam" id="PF05806">
    <property type="entry name" value="Noggin"/>
    <property type="match status" value="1"/>
</dbReference>
<sequence length="266" mass="30467">MANIRRICLFTIGTSLAMYMYLLLTATLTNLSQRIDGLEQELHQRFNVRRPLSRPRPCRPPSSEKMKALLGSAYDERYMRLTGPRETSLASVFETTANFGRDFDFNMPNEIDPSTDTDPPTSTSSPSRNRTASNSSPERRTGRFQRFANFPRPSVHMPWQCKTEDSWIALGPSYYPSFVKSVRCVADKCIYGSYYCRPAEPYQIKVLRLIRDGEPCTPESPVDENNPIVGRLMNYLNVFERNEPEPSLNDWEFETMSINIACKCGV</sequence>
<evidence type="ECO:0000256" key="7">
    <source>
        <dbReference type="SAM" id="Phobius"/>
    </source>
</evidence>
<dbReference type="AlphaFoldDB" id="A0A914VJS9"/>
<comment type="subcellular location">
    <subcellularLocation>
        <location evidence="1">Secreted</location>
    </subcellularLocation>
</comment>
<keyword evidence="7" id="KW-0472">Membrane</keyword>
<accession>A0A914VJS9</accession>